<name>A0A261FP47_9BIFI</name>
<dbReference type="EMBL" id="MWWW01000006">
    <property type="protein sequence ID" value="OZG60596.1"/>
    <property type="molecule type" value="Genomic_DNA"/>
</dbReference>
<gene>
    <name evidence="2" type="ORF">BMYO_0727</name>
</gene>
<dbReference type="Proteomes" id="UP000216871">
    <property type="component" value="Unassembled WGS sequence"/>
</dbReference>
<protein>
    <submittedName>
        <fullName evidence="2">Uncharacterized protein</fullName>
    </submittedName>
</protein>
<sequence length="198" mass="21627">MTTNKPHIPTSNDTTDPTAIDRTAATNLLAQLQQDREVNADRIMAPKWYYAISGLIAMIVCLTFSDFVSEMGFHSDASGWWIGASLPSADIMEIILLLVASYVGLQVNAWRARQIGSDFDTFGGLIAPRNAAMWAMAVALYALSLLGLALILLGGLGLQWLPDQTSVITLAMGALGWFGEYGYDRYCARLVKRGDYVI</sequence>
<keyword evidence="1" id="KW-1133">Transmembrane helix</keyword>
<feature type="transmembrane region" description="Helical" evidence="1">
    <location>
        <begin position="48"/>
        <end position="68"/>
    </location>
</feature>
<reference evidence="2 3" key="1">
    <citation type="journal article" date="2017" name="BMC Genomics">
        <title>Comparative genomic and phylogenomic analyses of the Bifidobacteriaceae family.</title>
        <authorList>
            <person name="Lugli G.A."/>
            <person name="Milani C."/>
            <person name="Turroni F."/>
            <person name="Duranti S."/>
            <person name="Mancabelli L."/>
            <person name="Mangifesta M."/>
            <person name="Ferrario C."/>
            <person name="Modesto M."/>
            <person name="Mattarelli P."/>
            <person name="Jiri K."/>
            <person name="van Sinderen D."/>
            <person name="Ventura M."/>
        </authorList>
    </citation>
    <scope>NUCLEOTIDE SEQUENCE [LARGE SCALE GENOMIC DNA]</scope>
    <source>
        <strain evidence="2 3">DSM 100196</strain>
    </source>
</reference>
<accession>A0A261FP47</accession>
<evidence type="ECO:0000313" key="2">
    <source>
        <dbReference type="EMBL" id="OZG60596.1"/>
    </source>
</evidence>
<dbReference type="RefSeq" id="WP_094667213.1">
    <property type="nucleotide sequence ID" value="NZ_MWWW01000006.1"/>
</dbReference>
<keyword evidence="3" id="KW-1185">Reference proteome</keyword>
<dbReference type="AlphaFoldDB" id="A0A261FP47"/>
<organism evidence="2 3">
    <name type="scientific">Bifidobacterium myosotis</name>
    <dbReference type="NCBI Taxonomy" id="1630166"/>
    <lineage>
        <taxon>Bacteria</taxon>
        <taxon>Bacillati</taxon>
        <taxon>Actinomycetota</taxon>
        <taxon>Actinomycetes</taxon>
        <taxon>Bifidobacteriales</taxon>
        <taxon>Bifidobacteriaceae</taxon>
        <taxon>Bifidobacterium</taxon>
    </lineage>
</organism>
<keyword evidence="1" id="KW-0472">Membrane</keyword>
<evidence type="ECO:0000256" key="1">
    <source>
        <dbReference type="SAM" id="Phobius"/>
    </source>
</evidence>
<keyword evidence="1" id="KW-0812">Transmembrane</keyword>
<dbReference type="OrthoDB" id="3238745at2"/>
<feature type="transmembrane region" description="Helical" evidence="1">
    <location>
        <begin position="80"/>
        <end position="105"/>
    </location>
</feature>
<feature type="transmembrane region" description="Helical" evidence="1">
    <location>
        <begin position="138"/>
        <end position="161"/>
    </location>
</feature>
<feature type="transmembrane region" description="Helical" evidence="1">
    <location>
        <begin position="167"/>
        <end position="183"/>
    </location>
</feature>
<comment type="caution">
    <text evidence="2">The sequence shown here is derived from an EMBL/GenBank/DDBJ whole genome shotgun (WGS) entry which is preliminary data.</text>
</comment>
<evidence type="ECO:0000313" key="3">
    <source>
        <dbReference type="Proteomes" id="UP000216871"/>
    </source>
</evidence>
<proteinExistence type="predicted"/>